<dbReference type="PANTHER" id="PTHR42899">
    <property type="entry name" value="SPERMATOGENESIS-ASSOCIATED PROTEIN 20"/>
    <property type="match status" value="1"/>
</dbReference>
<dbReference type="GO" id="GO:0003824">
    <property type="term" value="F:catalytic activity"/>
    <property type="evidence" value="ECO:0007669"/>
    <property type="project" value="UniProtKB-ARBA"/>
</dbReference>
<sequence>MVVSNCSHIGNSYLPMFRSLSRTLKPIAPFPRHIRPTPRGIYHLRMSSTSATDPTPRLSNVLAKSKSPYLLQHKDNPVAWQEWSPETIALAQKLDKPIFLSSGYSACHWCHVLAHESFEDEETAKMMNEWFVNIKVDREERPDVDRMYMSYLQAVSGGGGWPMSIFMTPKLEPFFAGTYFPRPNFHQLLNKIHEVWEEDREKCEKMGKGVIEALKDMSDTGRTSESLSQLLSSSPASKLFAQLSTMNDTRYGGFTNAGSSTRGPKFPSCSITLEPLARLASIPGGGARNAEIREDAREMGMKMLRSMWSGGIRDWVGGGMARYSVDEKWMVPHFEKMLYDQAQLVSSCLDFARLYPANHQDRLLCYDLAADFLQYTLRDLKSPEGGFWSAEDADSAEYKGAKKSEGAFYIWKKTEIDEILGDDAPLFDSFFGVEPDGNVNIIHDSHGEMRGKNILHQHKTYEEVALEFGKREDQAKDIIIEACEKLRLKREERERPGLDDKILTAWNGLMVRQLCIPYMLLHKSPQLTVPQLTALSKASTLLPSSYGISSQCLPAALGIVNFVKSHMWDPSTRTLTRSYREGKGPQAQTDDYAFLIQGLLNLYEATGDESHVLFAEELQKRQDELFWDDDDGGYFASAEDAHVLVRMKDAQDGAEPSAAAVSAHNLSRFSLLLSSEFENYEARAEATFLSMGPLITQAPRAVGYAVSGLIDLEKGYREVIVIGSANDEMIKEFLKAARETYFSNQVIVHIQPEKLPKGLAEKNEVVKALINDVESGKEKEASLRVCEGGTCGLPVKDLEGAKNLLKDV</sequence>
<dbReference type="SUPFAM" id="SSF52833">
    <property type="entry name" value="Thioredoxin-like"/>
    <property type="match status" value="1"/>
</dbReference>
<dbReference type="SUPFAM" id="SSF48208">
    <property type="entry name" value="Six-hairpin glycosidases"/>
    <property type="match status" value="1"/>
</dbReference>
<name>A0A854Q7R4_CRYNE</name>
<proteinExistence type="predicted"/>
<dbReference type="CDD" id="cd02955">
    <property type="entry name" value="SSP411"/>
    <property type="match status" value="1"/>
</dbReference>
<reference evidence="2 3" key="1">
    <citation type="submission" date="2017-06" db="EMBL/GenBank/DDBJ databases">
        <title>Global population genomics of the pathogenic fungus Cryptococcus neoformans var. grubii.</title>
        <authorList>
            <person name="Cuomo C."/>
            <person name="Litvintseva A."/>
            <person name="Chen Y."/>
            <person name="Young S."/>
            <person name="Zeng Q."/>
            <person name="Chapman S."/>
            <person name="Gujja S."/>
            <person name="Saif S."/>
            <person name="Birren B."/>
        </authorList>
    </citation>
    <scope>NUCLEOTIDE SEQUENCE [LARGE SCALE GENOMIC DNA]</scope>
    <source>
        <strain evidence="2 3">Tu259-1</strain>
    </source>
</reference>
<dbReference type="InterPro" id="IPR004879">
    <property type="entry name" value="Ssp411-like_TRX"/>
</dbReference>
<dbReference type="PIRSF" id="PIRSF006402">
    <property type="entry name" value="UCP006402_thioredoxin"/>
    <property type="match status" value="1"/>
</dbReference>
<dbReference type="GO" id="GO:0005975">
    <property type="term" value="P:carbohydrate metabolic process"/>
    <property type="evidence" value="ECO:0007669"/>
    <property type="project" value="InterPro"/>
</dbReference>
<evidence type="ECO:0000259" key="1">
    <source>
        <dbReference type="Pfam" id="PF03190"/>
    </source>
</evidence>
<dbReference type="Proteomes" id="UP000199727">
    <property type="component" value="Unassembled WGS sequence"/>
</dbReference>
<dbReference type="EMBL" id="AMKT01000076">
    <property type="protein sequence ID" value="OXG14424.1"/>
    <property type="molecule type" value="Genomic_DNA"/>
</dbReference>
<organism evidence="2 3">
    <name type="scientific">Cryptococcus neoformans Tu259-1</name>
    <dbReference type="NCBI Taxonomy" id="1230072"/>
    <lineage>
        <taxon>Eukaryota</taxon>
        <taxon>Fungi</taxon>
        <taxon>Dikarya</taxon>
        <taxon>Basidiomycota</taxon>
        <taxon>Agaricomycotina</taxon>
        <taxon>Tremellomycetes</taxon>
        <taxon>Tremellales</taxon>
        <taxon>Cryptococcaceae</taxon>
        <taxon>Cryptococcus</taxon>
        <taxon>Cryptococcus neoformans species complex</taxon>
    </lineage>
</organism>
<dbReference type="PANTHER" id="PTHR42899:SF1">
    <property type="entry name" value="SPERMATOGENESIS-ASSOCIATED PROTEIN 20"/>
    <property type="match status" value="1"/>
</dbReference>
<feature type="domain" description="Spermatogenesis-associated protein 20-like TRX" evidence="1">
    <location>
        <begin position="60"/>
        <end position="214"/>
    </location>
</feature>
<dbReference type="InterPro" id="IPR012341">
    <property type="entry name" value="6hp_glycosidase-like_sf"/>
</dbReference>
<dbReference type="AlphaFoldDB" id="A0A854Q7R4"/>
<dbReference type="Gene3D" id="1.50.10.10">
    <property type="match status" value="1"/>
</dbReference>
<comment type="caution">
    <text evidence="2">The sequence shown here is derived from an EMBL/GenBank/DDBJ whole genome shotgun (WGS) entry which is preliminary data.</text>
</comment>
<dbReference type="InterPro" id="IPR036249">
    <property type="entry name" value="Thioredoxin-like_sf"/>
</dbReference>
<protein>
    <submittedName>
        <fullName evidence="2">Cold-induced thioredoxin domain-containing protein</fullName>
    </submittedName>
</protein>
<dbReference type="Gene3D" id="3.40.30.10">
    <property type="entry name" value="Glutaredoxin"/>
    <property type="match status" value="1"/>
</dbReference>
<gene>
    <name evidence="2" type="ORF">C361_05726</name>
</gene>
<dbReference type="InterPro" id="IPR024705">
    <property type="entry name" value="Ssp411"/>
</dbReference>
<evidence type="ECO:0000313" key="2">
    <source>
        <dbReference type="EMBL" id="OXG14424.1"/>
    </source>
</evidence>
<dbReference type="Pfam" id="PF03190">
    <property type="entry name" value="Thioredox_DsbH"/>
    <property type="match status" value="1"/>
</dbReference>
<dbReference type="InterPro" id="IPR008928">
    <property type="entry name" value="6-hairpin_glycosidase_sf"/>
</dbReference>
<dbReference type="OrthoDB" id="1923667at2759"/>
<accession>A0A854Q7R4</accession>
<evidence type="ECO:0000313" key="3">
    <source>
        <dbReference type="Proteomes" id="UP000199727"/>
    </source>
</evidence>